<organism evidence="2 3">
    <name type="scientific">Actinomadura fulvescens</name>
    <dbReference type="NCBI Taxonomy" id="46160"/>
    <lineage>
        <taxon>Bacteria</taxon>
        <taxon>Bacillati</taxon>
        <taxon>Actinomycetota</taxon>
        <taxon>Actinomycetes</taxon>
        <taxon>Streptosporangiales</taxon>
        <taxon>Thermomonosporaceae</taxon>
        <taxon>Actinomadura</taxon>
    </lineage>
</organism>
<evidence type="ECO:0000256" key="1">
    <source>
        <dbReference type="SAM" id="MobiDB-lite"/>
    </source>
</evidence>
<gene>
    <name evidence="2" type="ORF">GCM10010411_86130</name>
</gene>
<feature type="region of interest" description="Disordered" evidence="1">
    <location>
        <begin position="32"/>
        <end position="57"/>
    </location>
</feature>
<accession>A0ABP6D2S5</accession>
<comment type="caution">
    <text evidence="2">The sequence shown here is derived from an EMBL/GenBank/DDBJ whole genome shotgun (WGS) entry which is preliminary data.</text>
</comment>
<keyword evidence="3" id="KW-1185">Reference proteome</keyword>
<sequence>MFAQERIAISAPSPDPDLTGAWAGLAARGRTQRRVGGPSGAWAGLAARGGPSGAWRA</sequence>
<dbReference type="Proteomes" id="UP001501509">
    <property type="component" value="Unassembled WGS sequence"/>
</dbReference>
<name>A0ABP6D2S5_9ACTN</name>
<proteinExistence type="predicted"/>
<dbReference type="EMBL" id="BAAATD010000018">
    <property type="protein sequence ID" value="GAA2634141.1"/>
    <property type="molecule type" value="Genomic_DNA"/>
</dbReference>
<evidence type="ECO:0000313" key="2">
    <source>
        <dbReference type="EMBL" id="GAA2634141.1"/>
    </source>
</evidence>
<protein>
    <submittedName>
        <fullName evidence="2">Uncharacterized protein</fullName>
    </submittedName>
</protein>
<reference evidence="3" key="1">
    <citation type="journal article" date="2019" name="Int. J. Syst. Evol. Microbiol.">
        <title>The Global Catalogue of Microorganisms (GCM) 10K type strain sequencing project: providing services to taxonomists for standard genome sequencing and annotation.</title>
        <authorList>
            <consortium name="The Broad Institute Genomics Platform"/>
            <consortium name="The Broad Institute Genome Sequencing Center for Infectious Disease"/>
            <person name="Wu L."/>
            <person name="Ma J."/>
        </authorList>
    </citation>
    <scope>NUCLEOTIDE SEQUENCE [LARGE SCALE GENOMIC DNA]</scope>
    <source>
        <strain evidence="3">JCM 6833</strain>
    </source>
</reference>
<evidence type="ECO:0000313" key="3">
    <source>
        <dbReference type="Proteomes" id="UP001501509"/>
    </source>
</evidence>